<dbReference type="InterPro" id="IPR015421">
    <property type="entry name" value="PyrdxlP-dep_Trfase_major"/>
</dbReference>
<name>A0A165AXA3_9APHY</name>
<dbReference type="GeneID" id="63822340"/>
<sequence length="670" mass="74892">MCEADSITVDPHKSGYVPYPAGGLCYKDERSKFLITWTGPYIDGGAGDVESMGVYGLEGSKPGAAPVAVYISNEVIGLHRGGYGALLGEAMFTSVKMYSQWATMSLDSDVLVVTPFIMLPAEREGKSEGEIDEQRRYIKEFITDRPNNELVKDEKAMALVKQMGSDMSINAFACNFRVSRDGPLNTDVAEASYLNARIIERLSVSRVDDDARKKPMMLMGTELEKERYGECLKAFKKRLGLDENDEAPLAGLCNVSMTPFPTAGNFVRELADAFRKVAEEEVQNCWRCIQASAAVHSFIMQGTDKIYLTYLPMFNVGNYRQQLIVSAELPRHAALAYMQAQKASPEAIFTVHTSNKALLASILHERRCTVDIHQGLPIIHGINAEKNGLSLTNVELNNITVIKHTSLAPRHLGQKYPPLMPFFLYGNDKQQHIDHVLLKNPNAQLSAPSVVLQVDPMSINAELREGDIVILNDIREVATQPYGRSHHPDFFAPGRTFDISIYTDPFRDQHGIEPLHIHTLFDKLDLDQPKARGKLTLGNSVYVDDMHLNRDTVPELCITPKEQLTRDQLLLSVTEDYQTITEDITRVSSHSNALAAPDIEQHFLQMSYLPEKYALQRTSSLVEAAEAVHVSRFAMRQPSDGYSRVMAMRQGWKDAFNKALVEHEVRSANV</sequence>
<dbReference type="RefSeq" id="XP_040757572.1">
    <property type="nucleotide sequence ID" value="XM_040905310.1"/>
</dbReference>
<proteinExistence type="predicted"/>
<dbReference type="STRING" id="1314785.A0A165AXA3"/>
<dbReference type="Gene3D" id="3.40.640.10">
    <property type="entry name" value="Type I PLP-dependent aspartate aminotransferase-like (Major domain)"/>
    <property type="match status" value="1"/>
</dbReference>
<gene>
    <name evidence="1" type="ORF">LAESUDRAFT_667508</name>
</gene>
<dbReference type="EMBL" id="KV427713">
    <property type="protein sequence ID" value="KZS99831.1"/>
    <property type="molecule type" value="Genomic_DNA"/>
</dbReference>
<evidence type="ECO:0000313" key="2">
    <source>
        <dbReference type="Proteomes" id="UP000076871"/>
    </source>
</evidence>
<protein>
    <submittedName>
        <fullName evidence="1">Uncharacterized protein</fullName>
    </submittedName>
</protein>
<dbReference type="OrthoDB" id="2161780at2759"/>
<dbReference type="AlphaFoldDB" id="A0A165AXA3"/>
<dbReference type="InParanoid" id="A0A165AXA3"/>
<dbReference type="Proteomes" id="UP000076871">
    <property type="component" value="Unassembled WGS sequence"/>
</dbReference>
<organism evidence="1 2">
    <name type="scientific">Laetiporus sulphureus 93-53</name>
    <dbReference type="NCBI Taxonomy" id="1314785"/>
    <lineage>
        <taxon>Eukaryota</taxon>
        <taxon>Fungi</taxon>
        <taxon>Dikarya</taxon>
        <taxon>Basidiomycota</taxon>
        <taxon>Agaricomycotina</taxon>
        <taxon>Agaricomycetes</taxon>
        <taxon>Polyporales</taxon>
        <taxon>Laetiporus</taxon>
    </lineage>
</organism>
<accession>A0A165AXA3</accession>
<evidence type="ECO:0000313" key="1">
    <source>
        <dbReference type="EMBL" id="KZS99831.1"/>
    </source>
</evidence>
<reference evidence="1 2" key="1">
    <citation type="journal article" date="2016" name="Mol. Biol. Evol.">
        <title>Comparative Genomics of Early-Diverging Mushroom-Forming Fungi Provides Insights into the Origins of Lignocellulose Decay Capabilities.</title>
        <authorList>
            <person name="Nagy L.G."/>
            <person name="Riley R."/>
            <person name="Tritt A."/>
            <person name="Adam C."/>
            <person name="Daum C."/>
            <person name="Floudas D."/>
            <person name="Sun H."/>
            <person name="Yadav J.S."/>
            <person name="Pangilinan J."/>
            <person name="Larsson K.H."/>
            <person name="Matsuura K."/>
            <person name="Barry K."/>
            <person name="Labutti K."/>
            <person name="Kuo R."/>
            <person name="Ohm R.A."/>
            <person name="Bhattacharya S.S."/>
            <person name="Shirouzu T."/>
            <person name="Yoshinaga Y."/>
            <person name="Martin F.M."/>
            <person name="Grigoriev I.V."/>
            <person name="Hibbett D.S."/>
        </authorList>
    </citation>
    <scope>NUCLEOTIDE SEQUENCE [LARGE SCALE GENOMIC DNA]</scope>
    <source>
        <strain evidence="1 2">93-53</strain>
    </source>
</reference>
<keyword evidence="2" id="KW-1185">Reference proteome</keyword>
<dbReference type="InterPro" id="IPR015424">
    <property type="entry name" value="PyrdxlP-dep_Trfase"/>
</dbReference>
<dbReference type="SUPFAM" id="SSF53383">
    <property type="entry name" value="PLP-dependent transferases"/>
    <property type="match status" value="1"/>
</dbReference>